<dbReference type="Pfam" id="PF10159">
    <property type="entry name" value="MMtag"/>
    <property type="match status" value="1"/>
</dbReference>
<keyword evidence="1" id="KW-0560">Oxidoreductase</keyword>
<dbReference type="Gene3D" id="3.20.20.100">
    <property type="entry name" value="NADP-dependent oxidoreductase domain"/>
    <property type="match status" value="1"/>
</dbReference>
<protein>
    <submittedName>
        <fullName evidence="5">Aldo/keto reductase</fullName>
    </submittedName>
</protein>
<keyword evidence="6" id="KW-1185">Reference proteome</keyword>
<dbReference type="PANTHER" id="PTHR43364:SF4">
    <property type="entry name" value="NAD(P)-LINKED OXIDOREDUCTASE SUPERFAMILY PROTEIN"/>
    <property type="match status" value="1"/>
</dbReference>
<feature type="region of interest" description="Disordered" evidence="2">
    <location>
        <begin position="57"/>
        <end position="176"/>
    </location>
</feature>
<dbReference type="STRING" id="1081108.A0A162JZ80"/>
<feature type="domain" description="Multiple myeloma tumor-associated protein 2-like N-terminal" evidence="4">
    <location>
        <begin position="11"/>
        <end position="95"/>
    </location>
</feature>
<feature type="domain" description="NADP-dependent oxidoreductase" evidence="3">
    <location>
        <begin position="278"/>
        <end position="573"/>
    </location>
</feature>
<dbReference type="EMBL" id="AZHF01000005">
    <property type="protein sequence ID" value="OAA75632.1"/>
    <property type="molecule type" value="Genomic_DNA"/>
</dbReference>
<evidence type="ECO:0000256" key="1">
    <source>
        <dbReference type="ARBA" id="ARBA00023002"/>
    </source>
</evidence>
<dbReference type="OrthoDB" id="2310150at2759"/>
<dbReference type="InterPro" id="IPR050523">
    <property type="entry name" value="AKR_Detox_Biosynth"/>
</dbReference>
<dbReference type="InterPro" id="IPR019315">
    <property type="entry name" value="MMTA2_N"/>
</dbReference>
<dbReference type="GO" id="GO:0016491">
    <property type="term" value="F:oxidoreductase activity"/>
    <property type="evidence" value="ECO:0007669"/>
    <property type="project" value="UniProtKB-KW"/>
</dbReference>
<evidence type="ECO:0000313" key="5">
    <source>
        <dbReference type="EMBL" id="OAA75632.1"/>
    </source>
</evidence>
<evidence type="ECO:0000313" key="6">
    <source>
        <dbReference type="Proteomes" id="UP000076881"/>
    </source>
</evidence>
<dbReference type="SUPFAM" id="SSF51430">
    <property type="entry name" value="NAD(P)-linked oxidoreductase"/>
    <property type="match status" value="1"/>
</dbReference>
<feature type="compositionally biased region" description="Basic and acidic residues" evidence="2">
    <location>
        <begin position="140"/>
        <end position="164"/>
    </location>
</feature>
<evidence type="ECO:0000256" key="2">
    <source>
        <dbReference type="SAM" id="MobiDB-lite"/>
    </source>
</evidence>
<dbReference type="InterPro" id="IPR023210">
    <property type="entry name" value="NADP_OxRdtase_dom"/>
</dbReference>
<gene>
    <name evidence="5" type="ORF">LEL_07620</name>
</gene>
<sequence>MDLLSTIRKTGSRGGVNFSWDEVANSSRRENYLGHSLKAPVGRWQQGKDLNWYAKAGTTPANADETEEEREARERKEELRKVKEAEEDAMARAMGLPVKQRDTTGANSIEVGNKRQIGPASGPPDDAAEMTKAVADQAADDQRRGREKSRHTEAEAATERREGDAATGTAVVTGNTETADSGVARERGGLGGKKGGIEDTEAAVVAGTVEDAGIGMIDTAAAPDLRSADMQGVSEAHAGDSASDTLENDRPITMLSRLRERWTSPHYRDMMRRPVATIFGGTRIGNRELFKPETSLESFLDILRAHGITTIDTAQAYGSSEDALGKVRAGERFTLDTKWSPSSWTETTPWATRDRIVETAKDSIARLGAPAGTFYLHKMDPLTPFPETLAAVNEVYQQGHFRRFGLSGFPPRDIEVVYQHCRDGGYPLPAVYQGSYNPLSRDKETALFPTLRKLGMAFYAFGPSAGGFLGKTVAQVQEMRNNMDAASATCKPYLCDSKYLNALAQWNALAEREGVSAAEMAYRWMAHHSALDGREGDGVIIGTSSPEQLEDTLKNIERGPLSDGACDAIQNIWESVA</sequence>
<dbReference type="PANTHER" id="PTHR43364">
    <property type="entry name" value="NADH-SPECIFIC METHYLGLYOXAL REDUCTASE-RELATED"/>
    <property type="match status" value="1"/>
</dbReference>
<reference evidence="5 6" key="1">
    <citation type="journal article" date="2016" name="Genome Biol. Evol.">
        <title>Divergent and convergent evolution of fungal pathogenicity.</title>
        <authorList>
            <person name="Shang Y."/>
            <person name="Xiao G."/>
            <person name="Zheng P."/>
            <person name="Cen K."/>
            <person name="Zhan S."/>
            <person name="Wang C."/>
        </authorList>
    </citation>
    <scope>NUCLEOTIDE SEQUENCE [LARGE SCALE GENOMIC DNA]</scope>
    <source>
        <strain evidence="5 6">RCEF 1005</strain>
    </source>
</reference>
<evidence type="ECO:0000259" key="3">
    <source>
        <dbReference type="Pfam" id="PF00248"/>
    </source>
</evidence>
<feature type="compositionally biased region" description="Basic and acidic residues" evidence="2">
    <location>
        <begin position="70"/>
        <end position="84"/>
    </location>
</feature>
<name>A0A162JZ80_CORDF</name>
<dbReference type="AlphaFoldDB" id="A0A162JZ80"/>
<accession>A0A162JZ80</accession>
<feature type="compositionally biased region" description="Low complexity" evidence="2">
    <location>
        <begin position="165"/>
        <end position="176"/>
    </location>
</feature>
<evidence type="ECO:0000259" key="4">
    <source>
        <dbReference type="Pfam" id="PF10159"/>
    </source>
</evidence>
<proteinExistence type="predicted"/>
<dbReference type="Pfam" id="PF00248">
    <property type="entry name" value="Aldo_ket_red"/>
    <property type="match status" value="1"/>
</dbReference>
<comment type="caution">
    <text evidence="5">The sequence shown here is derived from an EMBL/GenBank/DDBJ whole genome shotgun (WGS) entry which is preliminary data.</text>
</comment>
<organism evidence="5 6">
    <name type="scientific">Akanthomyces lecanii RCEF 1005</name>
    <dbReference type="NCBI Taxonomy" id="1081108"/>
    <lineage>
        <taxon>Eukaryota</taxon>
        <taxon>Fungi</taxon>
        <taxon>Dikarya</taxon>
        <taxon>Ascomycota</taxon>
        <taxon>Pezizomycotina</taxon>
        <taxon>Sordariomycetes</taxon>
        <taxon>Hypocreomycetidae</taxon>
        <taxon>Hypocreales</taxon>
        <taxon>Cordycipitaceae</taxon>
        <taxon>Akanthomyces</taxon>
        <taxon>Cordyceps confragosa</taxon>
    </lineage>
</organism>
<dbReference type="Proteomes" id="UP000076881">
    <property type="component" value="Unassembled WGS sequence"/>
</dbReference>
<dbReference type="InterPro" id="IPR036812">
    <property type="entry name" value="NAD(P)_OxRdtase_dom_sf"/>
</dbReference>